<gene>
    <name evidence="2" type="ORF">JY500_22035</name>
</gene>
<proteinExistence type="predicted"/>
<accession>A0ABX7MES9</accession>
<evidence type="ECO:0000313" key="3">
    <source>
        <dbReference type="Proteomes" id="UP000663570"/>
    </source>
</evidence>
<organism evidence="2 3">
    <name type="scientific">Niveibacterium microcysteis</name>
    <dbReference type="NCBI Taxonomy" id="2811415"/>
    <lineage>
        <taxon>Bacteria</taxon>
        <taxon>Pseudomonadati</taxon>
        <taxon>Pseudomonadota</taxon>
        <taxon>Betaproteobacteria</taxon>
        <taxon>Rhodocyclales</taxon>
        <taxon>Rhodocyclaceae</taxon>
        <taxon>Niveibacterium</taxon>
    </lineage>
</organism>
<dbReference type="EMBL" id="CP071061">
    <property type="protein sequence ID" value="QSI79345.1"/>
    <property type="molecule type" value="Genomic_DNA"/>
</dbReference>
<geneLocation type="plasmid" evidence="2 3">
    <name>unnamed</name>
</geneLocation>
<feature type="transmembrane region" description="Helical" evidence="1">
    <location>
        <begin position="24"/>
        <end position="44"/>
    </location>
</feature>
<keyword evidence="1" id="KW-0472">Membrane</keyword>
<keyword evidence="2" id="KW-0614">Plasmid</keyword>
<name>A0ABX7MES9_9RHOO</name>
<keyword evidence="1" id="KW-1133">Transmembrane helix</keyword>
<reference evidence="2 3" key="1">
    <citation type="submission" date="2021-02" db="EMBL/GenBank/DDBJ databases">
        <title>Niveibacterium changnyeongensis HC41.</title>
        <authorList>
            <person name="Kang M."/>
        </authorList>
    </citation>
    <scope>NUCLEOTIDE SEQUENCE [LARGE SCALE GENOMIC DNA]</scope>
    <source>
        <strain evidence="2 3">HC41</strain>
        <plasmid evidence="2 3">unnamed</plasmid>
    </source>
</reference>
<keyword evidence="3" id="KW-1185">Reference proteome</keyword>
<dbReference type="Proteomes" id="UP000663570">
    <property type="component" value="Plasmid unnamed"/>
</dbReference>
<evidence type="ECO:0000256" key="1">
    <source>
        <dbReference type="SAM" id="Phobius"/>
    </source>
</evidence>
<evidence type="ECO:0000313" key="2">
    <source>
        <dbReference type="EMBL" id="QSI79345.1"/>
    </source>
</evidence>
<protein>
    <submittedName>
        <fullName evidence="2">Uncharacterized protein</fullName>
    </submittedName>
</protein>
<sequence>MTAAATRTTPSSGSAAGVATRLDLATLGIVLTVALLGRALLLFLRALSLDGLVQGAGLAGRRRSCSGRRSRLTRLLSSLDGALTRSLFISLLARFACLLQAQLFSLNAGKLRRTACFAFASRALFGRQHVKDRTRRRRSGFRRRLGSRSGLNSSLNDGRCDRLRFGLWLGFRLRHGLRLGFGRHFDDRLGFGLGSHLHFGFGRHRGSFRDDLGKRRKIFLVVIERLFAFRLRTFGKQLRRITLDENALLAHLDLNRPCLASGIRSLDLGRLLARQRDLGFRSRFSMRATQIVQQARLVGFAHSIVFARLCNTGLLQLLKQDGCRHPQLAGELRHAHFCHIRNNLRLTRTSAHGPW</sequence>
<keyword evidence="1" id="KW-0812">Transmembrane</keyword>